<dbReference type="AlphaFoldDB" id="A0A4P8J2B4"/>
<dbReference type="RefSeq" id="WP_137337898.1">
    <property type="nucleotide sequence ID" value="NZ_CP040079.1"/>
</dbReference>
<feature type="domain" description="ParB-like N-terminal" evidence="3">
    <location>
        <begin position="31"/>
        <end position="130"/>
    </location>
</feature>
<keyword evidence="5" id="KW-1185">Reference proteome</keyword>
<dbReference type="SUPFAM" id="SSF109709">
    <property type="entry name" value="KorB DNA-binding domain-like"/>
    <property type="match status" value="1"/>
</dbReference>
<gene>
    <name evidence="4" type="ORF">FAZ95_39120</name>
</gene>
<feature type="compositionally biased region" description="Acidic residues" evidence="2">
    <location>
        <begin position="658"/>
        <end position="669"/>
    </location>
</feature>
<evidence type="ECO:0000313" key="5">
    <source>
        <dbReference type="Proteomes" id="UP000298656"/>
    </source>
</evidence>
<sequence length="669" mass="73999">MKTQVIHAQSDTQFADSALPEITLGGNAPIEYVPLSRLCLSPHNVRTKAPTGIEGLAENIAAAGLMQNLVVHPMKDKRGKTPELGVCAGQRRLRALEMLREQGRIDADYAVPVKIVSDAEAVAVSLIENQQREPMHPADASVAFRLLSEEGRSVEAIAVLFAIAPLAVRRALKLASVSPKLLAVYREDGMTYEQVAALSLTDDHAVQERLWFDAPQPFMRNPSNLREAITQTEIDAKASPLVAFVTLDAYEMAGGEVRRDLFSDAQNAGYVADTELLYRLVAERLTGIAREVSAEGWAWVETRTKRDYDEIARYGRLFPERREFTKKEKTEHRRLKKAQEEADHALNAYYDGDEPEDDTRRDQLEESAAHAEQAVEDFEARLLSWSDEQKAHAGAFIMVGHGGQLLIERGLVRREDRAAMKRDRIPGADEIAGGHPEKPLHGKDLCARLTAHRTAAVQVELARNPHVAVALLLARIVPLVFRDLYLYSQQHALILNATCSHDKLAKVDDMAASPAWLEISAERAKWAAMLPAREGQLLAWLLEAGDDIVSNLFAFCVASLVDGVSITDTPHAVNTVADVLGLDMTQYWNPTRASYLNHVSKSRIVEVVSAAVSPEAAAPLEKLKKDAAAETAERLLAGSRWLPEVLTNREQPQTWNNVEDEDDETEEPA</sequence>
<evidence type="ECO:0000259" key="3">
    <source>
        <dbReference type="SMART" id="SM00470"/>
    </source>
</evidence>
<dbReference type="Proteomes" id="UP000298656">
    <property type="component" value="Chromosome 3"/>
</dbReference>
<keyword evidence="1" id="KW-0175">Coiled coil</keyword>
<feature type="coiled-coil region" evidence="1">
    <location>
        <begin position="361"/>
        <end position="388"/>
    </location>
</feature>
<dbReference type="OrthoDB" id="9813122at2"/>
<dbReference type="SUPFAM" id="SSF110849">
    <property type="entry name" value="ParB/Sulfiredoxin"/>
    <property type="match status" value="1"/>
</dbReference>
<dbReference type="PANTHER" id="PTHR33375">
    <property type="entry name" value="CHROMOSOME-PARTITIONING PROTEIN PARB-RELATED"/>
    <property type="match status" value="1"/>
</dbReference>
<organism evidence="4 5">
    <name type="scientific">Trinickia violacea</name>
    <dbReference type="NCBI Taxonomy" id="2571746"/>
    <lineage>
        <taxon>Bacteria</taxon>
        <taxon>Pseudomonadati</taxon>
        <taxon>Pseudomonadota</taxon>
        <taxon>Betaproteobacteria</taxon>
        <taxon>Burkholderiales</taxon>
        <taxon>Burkholderiaceae</taxon>
        <taxon>Trinickia</taxon>
    </lineage>
</organism>
<name>A0A4P8J2B4_9BURK</name>
<accession>A0A4P8J2B4</accession>
<protein>
    <submittedName>
        <fullName evidence="4">ParB/RepB/Spo0J family partition protein</fullName>
    </submittedName>
</protein>
<evidence type="ECO:0000256" key="1">
    <source>
        <dbReference type="SAM" id="Coils"/>
    </source>
</evidence>
<reference evidence="4 5" key="1">
    <citation type="submission" date="2019-05" db="EMBL/GenBank/DDBJ databases">
        <title>Burkholderia sp. DHOD12, isolated from subtropical forest soil.</title>
        <authorList>
            <person name="Gao Z.-H."/>
            <person name="Qiu L.-H."/>
        </authorList>
    </citation>
    <scope>NUCLEOTIDE SEQUENCE [LARGE SCALE GENOMIC DNA]</scope>
    <source>
        <strain evidence="4 5">DHOD12</strain>
    </source>
</reference>
<dbReference type="PANTHER" id="PTHR33375:SF7">
    <property type="entry name" value="CHROMOSOME 2-PARTITIONING PROTEIN PARB-RELATED"/>
    <property type="match status" value="1"/>
</dbReference>
<dbReference type="SMART" id="SM00470">
    <property type="entry name" value="ParB"/>
    <property type="match status" value="1"/>
</dbReference>
<dbReference type="Pfam" id="PF02195">
    <property type="entry name" value="ParB_N"/>
    <property type="match status" value="1"/>
</dbReference>
<dbReference type="InterPro" id="IPR036086">
    <property type="entry name" value="ParB/Sulfiredoxin_sf"/>
</dbReference>
<evidence type="ECO:0000256" key="2">
    <source>
        <dbReference type="SAM" id="MobiDB-lite"/>
    </source>
</evidence>
<dbReference type="GO" id="GO:0005694">
    <property type="term" value="C:chromosome"/>
    <property type="evidence" value="ECO:0007669"/>
    <property type="project" value="TreeGrafter"/>
</dbReference>
<dbReference type="Gene3D" id="1.10.10.2830">
    <property type="match status" value="1"/>
</dbReference>
<dbReference type="KEGG" id="tvl:FAZ95_39120"/>
<evidence type="ECO:0000313" key="4">
    <source>
        <dbReference type="EMBL" id="QCP55141.1"/>
    </source>
</evidence>
<dbReference type="Gene3D" id="3.90.1530.30">
    <property type="match status" value="1"/>
</dbReference>
<dbReference type="InterPro" id="IPR003115">
    <property type="entry name" value="ParB_N"/>
</dbReference>
<dbReference type="GO" id="GO:0007059">
    <property type="term" value="P:chromosome segregation"/>
    <property type="evidence" value="ECO:0007669"/>
    <property type="project" value="TreeGrafter"/>
</dbReference>
<feature type="region of interest" description="Disordered" evidence="2">
    <location>
        <begin position="645"/>
        <end position="669"/>
    </location>
</feature>
<dbReference type="EMBL" id="CP040079">
    <property type="protein sequence ID" value="QCP55141.1"/>
    <property type="molecule type" value="Genomic_DNA"/>
</dbReference>
<feature type="compositionally biased region" description="Polar residues" evidence="2">
    <location>
        <begin position="648"/>
        <end position="657"/>
    </location>
</feature>
<dbReference type="CDD" id="cd16406">
    <property type="entry name" value="ParB_N_like"/>
    <property type="match status" value="1"/>
</dbReference>
<proteinExistence type="predicted"/>
<dbReference type="InterPro" id="IPR050336">
    <property type="entry name" value="Chromosome_partition/occlusion"/>
</dbReference>